<evidence type="ECO:0000256" key="6">
    <source>
        <dbReference type="ARBA" id="ARBA00022792"/>
    </source>
</evidence>
<dbReference type="AlphaFoldDB" id="A0AAW2YVM2"/>
<dbReference type="InterPro" id="IPR018108">
    <property type="entry name" value="MCP_transmembrane"/>
</dbReference>
<evidence type="ECO:0000256" key="9">
    <source>
        <dbReference type="ARBA" id="ARBA00023136"/>
    </source>
</evidence>
<organism evidence="12 13">
    <name type="scientific">Acrasis kona</name>
    <dbReference type="NCBI Taxonomy" id="1008807"/>
    <lineage>
        <taxon>Eukaryota</taxon>
        <taxon>Discoba</taxon>
        <taxon>Heterolobosea</taxon>
        <taxon>Tetramitia</taxon>
        <taxon>Eutetramitia</taxon>
        <taxon>Acrasidae</taxon>
        <taxon>Acrasis</taxon>
    </lineage>
</organism>
<dbReference type="EMBL" id="JAOPGA020000701">
    <property type="protein sequence ID" value="KAL0480893.1"/>
    <property type="molecule type" value="Genomic_DNA"/>
</dbReference>
<accession>A0AAW2YVM2</accession>
<comment type="similarity">
    <text evidence="2 11">Belongs to the mitochondrial carrier (TC 2.A.29) family.</text>
</comment>
<keyword evidence="7" id="KW-1133">Transmembrane helix</keyword>
<comment type="subcellular location">
    <subcellularLocation>
        <location evidence="1">Mitochondrion inner membrane</location>
        <topology evidence="1">Multi-pass membrane protein</topology>
    </subcellularLocation>
</comment>
<dbReference type="Pfam" id="PF00153">
    <property type="entry name" value="Mito_carr"/>
    <property type="match status" value="3"/>
</dbReference>
<keyword evidence="6" id="KW-0999">Mitochondrion inner membrane</keyword>
<dbReference type="SUPFAM" id="SSF103506">
    <property type="entry name" value="Mitochondrial carrier"/>
    <property type="match status" value="1"/>
</dbReference>
<protein>
    <submittedName>
        <fullName evidence="12">Mitochondrial substrate carrier family protein</fullName>
    </submittedName>
</protein>
<dbReference type="PANTHER" id="PTHR45760">
    <property type="entry name" value="FI19922P1-RELATED"/>
    <property type="match status" value="1"/>
</dbReference>
<evidence type="ECO:0000256" key="3">
    <source>
        <dbReference type="ARBA" id="ARBA00022448"/>
    </source>
</evidence>
<evidence type="ECO:0000256" key="8">
    <source>
        <dbReference type="ARBA" id="ARBA00023128"/>
    </source>
</evidence>
<dbReference type="InterPro" id="IPR023395">
    <property type="entry name" value="MCP_dom_sf"/>
</dbReference>
<feature type="repeat" description="Solcar" evidence="10">
    <location>
        <begin position="240"/>
        <end position="325"/>
    </location>
</feature>
<keyword evidence="8" id="KW-0496">Mitochondrion</keyword>
<evidence type="ECO:0000256" key="1">
    <source>
        <dbReference type="ARBA" id="ARBA00004448"/>
    </source>
</evidence>
<keyword evidence="4 10" id="KW-0812">Transmembrane</keyword>
<evidence type="ECO:0000256" key="11">
    <source>
        <dbReference type="RuleBase" id="RU000488"/>
    </source>
</evidence>
<dbReference type="PANTHER" id="PTHR45760:SF2">
    <property type="entry name" value="FI19922P1-RELATED"/>
    <property type="match status" value="1"/>
</dbReference>
<keyword evidence="5" id="KW-0677">Repeat</keyword>
<evidence type="ECO:0000313" key="12">
    <source>
        <dbReference type="EMBL" id="KAL0480893.1"/>
    </source>
</evidence>
<dbReference type="GO" id="GO:0005743">
    <property type="term" value="C:mitochondrial inner membrane"/>
    <property type="evidence" value="ECO:0007669"/>
    <property type="project" value="UniProtKB-SubCell"/>
</dbReference>
<keyword evidence="3 11" id="KW-0813">Transport</keyword>
<comment type="caution">
    <text evidence="12">The sequence shown here is derived from an EMBL/GenBank/DDBJ whole genome shotgun (WGS) entry which is preliminary data.</text>
</comment>
<dbReference type="Gene3D" id="1.50.40.10">
    <property type="entry name" value="Mitochondrial carrier domain"/>
    <property type="match status" value="1"/>
</dbReference>
<evidence type="ECO:0000256" key="4">
    <source>
        <dbReference type="ARBA" id="ARBA00022692"/>
    </source>
</evidence>
<evidence type="ECO:0000256" key="2">
    <source>
        <dbReference type="ARBA" id="ARBA00006375"/>
    </source>
</evidence>
<dbReference type="GO" id="GO:1990542">
    <property type="term" value="P:mitochondrial transmembrane transport"/>
    <property type="evidence" value="ECO:0007669"/>
    <property type="project" value="InterPro"/>
</dbReference>
<sequence length="329" mass="36450">MDLKQEKILVLIVLLMNQQTFVNEIFVSFTNQQEMAEATPVWVLLTASSTASVFNTLLMNPVEVVKTTQQLYPELGFSASLKYISSLHGGTLTGLYRGMIPALTLNVPSQMIYLTLYEQVKSYMTQINLNTKLGITFDAVPFAAGAASRMFLVGVGTPVECIRVYQQSHAGATWISSFKALNGDSVGFTSYVRNAFRGLGTTLLRDGPYAGIYWSTIETLKKSHIWKYVYKNSKHDEVIKSSAIDFVSATCGSMLASVITNPLDVIKTRIQSSEKPLGIRQVVQNMRESKLGLYKNLTAGVWSRMLRAAPSGAIMYTSYEFIKGLLNKI</sequence>
<gene>
    <name evidence="12" type="ORF">AKO1_004093</name>
</gene>
<reference evidence="12 13" key="1">
    <citation type="submission" date="2024-03" db="EMBL/GenBank/DDBJ databases">
        <title>The Acrasis kona genome and developmental transcriptomes reveal deep origins of eukaryotic multicellular pathways.</title>
        <authorList>
            <person name="Sheikh S."/>
            <person name="Fu C.-J."/>
            <person name="Brown M.W."/>
            <person name="Baldauf S.L."/>
        </authorList>
    </citation>
    <scope>NUCLEOTIDE SEQUENCE [LARGE SCALE GENOMIC DNA]</scope>
    <source>
        <strain evidence="12 13">ATCC MYA-3509</strain>
    </source>
</reference>
<keyword evidence="13" id="KW-1185">Reference proteome</keyword>
<feature type="repeat" description="Solcar" evidence="10">
    <location>
        <begin position="39"/>
        <end position="123"/>
    </location>
</feature>
<evidence type="ECO:0000256" key="5">
    <source>
        <dbReference type="ARBA" id="ARBA00022737"/>
    </source>
</evidence>
<evidence type="ECO:0000313" key="13">
    <source>
        <dbReference type="Proteomes" id="UP001431209"/>
    </source>
</evidence>
<dbReference type="PROSITE" id="PS50920">
    <property type="entry name" value="SOLCAR"/>
    <property type="match status" value="2"/>
</dbReference>
<proteinExistence type="inferred from homology"/>
<keyword evidence="9 10" id="KW-0472">Membrane</keyword>
<name>A0AAW2YVM2_9EUKA</name>
<evidence type="ECO:0000256" key="10">
    <source>
        <dbReference type="PROSITE-ProRule" id="PRU00282"/>
    </source>
</evidence>
<dbReference type="InterPro" id="IPR045315">
    <property type="entry name" value="Mtm1-like"/>
</dbReference>
<dbReference type="Proteomes" id="UP001431209">
    <property type="component" value="Unassembled WGS sequence"/>
</dbReference>
<evidence type="ECO:0000256" key="7">
    <source>
        <dbReference type="ARBA" id="ARBA00022989"/>
    </source>
</evidence>